<proteinExistence type="predicted"/>
<feature type="compositionally biased region" description="Low complexity" evidence="1">
    <location>
        <begin position="1"/>
        <end position="12"/>
    </location>
</feature>
<feature type="region of interest" description="Disordered" evidence="1">
    <location>
        <begin position="1"/>
        <end position="138"/>
    </location>
</feature>
<protein>
    <submittedName>
        <fullName evidence="2">Uncharacterized protein</fullName>
    </submittedName>
</protein>
<name>A0A813KY02_POLGL</name>
<comment type="caution">
    <text evidence="2">The sequence shown here is derived from an EMBL/GenBank/DDBJ whole genome shotgun (WGS) entry which is preliminary data.</text>
</comment>
<feature type="compositionally biased region" description="Basic residues" evidence="1">
    <location>
        <begin position="21"/>
        <end position="52"/>
    </location>
</feature>
<feature type="compositionally biased region" description="Basic and acidic residues" evidence="1">
    <location>
        <begin position="53"/>
        <end position="69"/>
    </location>
</feature>
<dbReference type="Proteomes" id="UP000626109">
    <property type="component" value="Unassembled WGS sequence"/>
</dbReference>
<organism evidence="2 3">
    <name type="scientific">Polarella glacialis</name>
    <name type="common">Dinoflagellate</name>
    <dbReference type="NCBI Taxonomy" id="89957"/>
    <lineage>
        <taxon>Eukaryota</taxon>
        <taxon>Sar</taxon>
        <taxon>Alveolata</taxon>
        <taxon>Dinophyceae</taxon>
        <taxon>Suessiales</taxon>
        <taxon>Suessiaceae</taxon>
        <taxon>Polarella</taxon>
    </lineage>
</organism>
<accession>A0A813KY02</accession>
<evidence type="ECO:0000256" key="1">
    <source>
        <dbReference type="SAM" id="MobiDB-lite"/>
    </source>
</evidence>
<feature type="compositionally biased region" description="Basic and acidic residues" evidence="1">
    <location>
        <begin position="107"/>
        <end position="137"/>
    </location>
</feature>
<sequence length="252" mass="27848">MSDSSDNSSSSESSEEDEKKKSKKDKKKDKKKGKKDKKKDKKKSKKKDKKKDKKDPYSQNSREKARLEAQQRLMGIDTSKPKKKKKKSKNSSSSSSDSEQQLKRIRNAVEAHDDSFEKKWAEDSEKVPEPEPEKPYDEMTWPERAAAAAMKAEAAAIWAGASKQKSMEAAEEAGEAVMRRAEQFGYVEPLKERAKFNAAKPTSKPKMSPVEQARSAGMHGVAMHAGGKGAPKGGKAVFGMGAPMGERSSGYM</sequence>
<reference evidence="2" key="1">
    <citation type="submission" date="2021-02" db="EMBL/GenBank/DDBJ databases">
        <authorList>
            <person name="Dougan E. K."/>
            <person name="Rhodes N."/>
            <person name="Thang M."/>
            <person name="Chan C."/>
        </authorList>
    </citation>
    <scope>NUCLEOTIDE SEQUENCE</scope>
</reference>
<feature type="region of interest" description="Disordered" evidence="1">
    <location>
        <begin position="195"/>
        <end position="215"/>
    </location>
</feature>
<evidence type="ECO:0000313" key="2">
    <source>
        <dbReference type="EMBL" id="CAE8712015.1"/>
    </source>
</evidence>
<evidence type="ECO:0000313" key="3">
    <source>
        <dbReference type="Proteomes" id="UP000626109"/>
    </source>
</evidence>
<gene>
    <name evidence="2" type="ORF">PGLA2088_LOCUS36790</name>
</gene>
<dbReference type="AlphaFoldDB" id="A0A813KY02"/>
<dbReference type="EMBL" id="CAJNNW010032257">
    <property type="protein sequence ID" value="CAE8712015.1"/>
    <property type="molecule type" value="Genomic_DNA"/>
</dbReference>